<keyword evidence="2" id="KW-1185">Reference proteome</keyword>
<dbReference type="Gene3D" id="3.90.550.10">
    <property type="entry name" value="Spore Coat Polysaccharide Biosynthesis Protein SpsA, Chain A"/>
    <property type="match status" value="1"/>
</dbReference>
<proteinExistence type="predicted"/>
<protein>
    <submittedName>
        <fullName evidence="1">NTP transferase domain-containing protein</fullName>
    </submittedName>
</protein>
<organism evidence="1 2">
    <name type="scientific">Ponticoccus alexandrii</name>
    <dbReference type="NCBI Taxonomy" id="1943633"/>
    <lineage>
        <taxon>Bacteria</taxon>
        <taxon>Pseudomonadati</taxon>
        <taxon>Pseudomonadota</taxon>
        <taxon>Alphaproteobacteria</taxon>
        <taxon>Rhodobacterales</taxon>
        <taxon>Roseobacteraceae</taxon>
        <taxon>Ponticoccus</taxon>
    </lineage>
</organism>
<dbReference type="Proteomes" id="UP000596387">
    <property type="component" value="Plasmid p-SCP1"/>
</dbReference>
<reference evidence="1 2" key="1">
    <citation type="submission" date="2019-12" db="EMBL/GenBank/DDBJ databases">
        <title>Complete Genome Sequence of a Quorum-Sensing Bacterium,Rhodobacteraceae bacterium C31, Isolated from a marine microalgae symbiotic bacteria.</title>
        <authorList>
            <person name="Zhang Y."/>
        </authorList>
    </citation>
    <scope>NUCLEOTIDE SEQUENCE [LARGE SCALE GENOMIC DNA]</scope>
    <source>
        <strain evidence="1 2">C31</strain>
        <plasmid evidence="1 2">p-SCP1</plasmid>
    </source>
</reference>
<gene>
    <name evidence="1" type="ORF">GQA70_19795</name>
</gene>
<dbReference type="CDD" id="cd02518">
    <property type="entry name" value="GT2_SpsF"/>
    <property type="match status" value="1"/>
</dbReference>
<accession>A0ABX7FFC3</accession>
<dbReference type="PANTHER" id="PTHR42866:SF1">
    <property type="entry name" value="SPORE COAT POLYSACCHARIDE BIOSYNTHESIS PROTEIN SPSF"/>
    <property type="match status" value="1"/>
</dbReference>
<dbReference type="Pfam" id="PF02348">
    <property type="entry name" value="CTP_transf_3"/>
    <property type="match status" value="1"/>
</dbReference>
<dbReference type="GO" id="GO:0016740">
    <property type="term" value="F:transferase activity"/>
    <property type="evidence" value="ECO:0007669"/>
    <property type="project" value="UniProtKB-KW"/>
</dbReference>
<keyword evidence="1" id="KW-0614">Plasmid</keyword>
<dbReference type="InterPro" id="IPR029044">
    <property type="entry name" value="Nucleotide-diphossugar_trans"/>
</dbReference>
<dbReference type="RefSeq" id="WP_023851559.1">
    <property type="nucleotide sequence ID" value="NZ_CP047167.1"/>
</dbReference>
<geneLocation type="plasmid" evidence="1 2">
    <name>p-SCP1</name>
</geneLocation>
<name>A0ABX7FFC3_9RHOB</name>
<evidence type="ECO:0000313" key="2">
    <source>
        <dbReference type="Proteomes" id="UP000596387"/>
    </source>
</evidence>
<evidence type="ECO:0000313" key="1">
    <source>
        <dbReference type="EMBL" id="QRF68632.1"/>
    </source>
</evidence>
<sequence>MTNIPVIVQARMTSTRLPGKVLMPLGDKTFLEHCLDRCARIEGISDVIVATTEEPTCDPIAALADKRGYRVFRGSQHDVLARYLGAAREAGADAVMRITSDCPLTDPGTSSHALADFLANGGDLVTTNIPASWPIGMDTEIVTMDALEEAGREGHHKSDREHVTSFVRRRPMRYALRNLPCPEQGHAHLRITLDTPADRDFFVALAESFPGDIATAGWREIFAHLHAHPELWSINTDEHFG</sequence>
<keyword evidence="1" id="KW-0808">Transferase</keyword>
<dbReference type="InterPro" id="IPR003329">
    <property type="entry name" value="Cytidylyl_trans"/>
</dbReference>
<dbReference type="EMBL" id="CP047167">
    <property type="protein sequence ID" value="QRF68632.1"/>
    <property type="molecule type" value="Genomic_DNA"/>
</dbReference>
<dbReference type="PANTHER" id="PTHR42866">
    <property type="entry name" value="3-DEOXY-MANNO-OCTULOSONATE CYTIDYLYLTRANSFERASE"/>
    <property type="match status" value="1"/>
</dbReference>
<dbReference type="SUPFAM" id="SSF53448">
    <property type="entry name" value="Nucleotide-diphospho-sugar transferases"/>
    <property type="match status" value="1"/>
</dbReference>